<evidence type="ECO:0000313" key="1">
    <source>
        <dbReference type="EMBL" id="SPS05994.1"/>
    </source>
</evidence>
<name>A0A2X0RE95_9PROT</name>
<reference evidence="1" key="1">
    <citation type="submission" date="2018-05" db="EMBL/GenBank/DDBJ databases">
        <authorList>
            <person name="Lanie J.A."/>
            <person name="Ng W.-L."/>
            <person name="Kazmierczak K.M."/>
            <person name="Andrzejewski T.M."/>
            <person name="Davidsen T.M."/>
            <person name="Wayne K.J."/>
            <person name="Tettelin H."/>
            <person name="Glass J.I."/>
            <person name="Rusch D."/>
            <person name="Podicherti R."/>
            <person name="Tsui H.-C.T."/>
            <person name="Winkler M.E."/>
        </authorList>
    </citation>
    <scope>NUCLEOTIDE SEQUENCE</scope>
    <source>
        <strain evidence="1">KNB</strain>
    </source>
</reference>
<organism evidence="1">
    <name type="scientific">Candidatus Nitrotoga fabula</name>
    <dbReference type="NCBI Taxonomy" id="2182327"/>
    <lineage>
        <taxon>Bacteria</taxon>
        <taxon>Pseudomonadati</taxon>
        <taxon>Pseudomonadota</taxon>
        <taxon>Betaproteobacteria</taxon>
        <taxon>Nitrosomonadales</taxon>
        <taxon>Gallionellaceae</taxon>
        <taxon>Candidatus Nitrotoga</taxon>
    </lineage>
</organism>
<gene>
    <name evidence="1" type="ORF">NITFAB_1584</name>
</gene>
<sequence>MRGRVFRVFAEHGLAALSTPTAKTYFAKSMLIVKIFIMNAPSLFSRSNTTVTLARRCRESPSHYP</sequence>
<protein>
    <submittedName>
        <fullName evidence="1">Uncharacterized protein</fullName>
    </submittedName>
</protein>
<accession>A0A2X0RE95</accession>
<dbReference type="AlphaFoldDB" id="A0A2X0RE95"/>
<proteinExistence type="predicted"/>
<dbReference type="EMBL" id="LS423452">
    <property type="protein sequence ID" value="SPS05994.1"/>
    <property type="molecule type" value="Genomic_DNA"/>
</dbReference>